<comment type="caution">
    <text evidence="1">The sequence shown here is derived from an EMBL/GenBank/DDBJ whole genome shotgun (WGS) entry which is preliminary data.</text>
</comment>
<sequence>MEKLSISELADWLEANMQAIAAKKIQFDPTRVYPLLDALHVLPASVTTYFDMTQEQYYEQVSDHELNLVNGQKAKLADIKDRYMVNHVDGVLSDDNVHFAYNHENAYPNGEYDVTQDLHVLTYGLEVVGAVATINVDLVTRDLSRDAVISLALAAQHIAAWQSGEDR</sequence>
<proteinExistence type="predicted"/>
<organism evidence="1 2">
    <name type="scientific">Candidatus Paralactobacillus gallistercoris</name>
    <dbReference type="NCBI Taxonomy" id="2838724"/>
    <lineage>
        <taxon>Bacteria</taxon>
        <taxon>Bacillati</taxon>
        <taxon>Bacillota</taxon>
        <taxon>Bacilli</taxon>
        <taxon>Lactobacillales</taxon>
        <taxon>Lactobacillaceae</taxon>
        <taxon>Lactobacillus</taxon>
    </lineage>
</organism>
<accession>A0A948X0L3</accession>
<dbReference type="AlphaFoldDB" id="A0A948X0L3"/>
<dbReference type="EMBL" id="JAHLFS010000024">
    <property type="protein sequence ID" value="MBU3851431.1"/>
    <property type="molecule type" value="Genomic_DNA"/>
</dbReference>
<gene>
    <name evidence="1" type="ORF">H9901_01860</name>
</gene>
<evidence type="ECO:0000313" key="1">
    <source>
        <dbReference type="EMBL" id="MBU3851431.1"/>
    </source>
</evidence>
<name>A0A948X0L3_9LACO</name>
<reference evidence="1" key="1">
    <citation type="journal article" date="2021" name="PeerJ">
        <title>Extensive microbial diversity within the chicken gut microbiome revealed by metagenomics and culture.</title>
        <authorList>
            <person name="Gilroy R."/>
            <person name="Ravi A."/>
            <person name="Getino M."/>
            <person name="Pursley I."/>
            <person name="Horton D.L."/>
            <person name="Alikhan N.F."/>
            <person name="Baker D."/>
            <person name="Gharbi K."/>
            <person name="Hall N."/>
            <person name="Watson M."/>
            <person name="Adriaenssens E.M."/>
            <person name="Foster-Nyarko E."/>
            <person name="Jarju S."/>
            <person name="Secka A."/>
            <person name="Antonio M."/>
            <person name="Oren A."/>
            <person name="Chaudhuri R.R."/>
            <person name="La Ragione R."/>
            <person name="Hildebrand F."/>
            <person name="Pallen M.J."/>
        </authorList>
    </citation>
    <scope>NUCLEOTIDE SEQUENCE</scope>
    <source>
        <strain evidence="1">F6-6636</strain>
    </source>
</reference>
<evidence type="ECO:0000313" key="2">
    <source>
        <dbReference type="Proteomes" id="UP000777303"/>
    </source>
</evidence>
<reference evidence="1" key="2">
    <citation type="submission" date="2021-04" db="EMBL/GenBank/DDBJ databases">
        <authorList>
            <person name="Gilroy R."/>
        </authorList>
    </citation>
    <scope>NUCLEOTIDE SEQUENCE</scope>
    <source>
        <strain evidence="1">F6-6636</strain>
    </source>
</reference>
<dbReference type="Proteomes" id="UP000777303">
    <property type="component" value="Unassembled WGS sequence"/>
</dbReference>
<protein>
    <submittedName>
        <fullName evidence="1">Uncharacterized protein</fullName>
    </submittedName>
</protein>